<dbReference type="InterPro" id="IPR036291">
    <property type="entry name" value="NAD(P)-bd_dom_sf"/>
</dbReference>
<accession>A0A1M5VL24</accession>
<dbReference type="InterPro" id="IPR013149">
    <property type="entry name" value="ADH-like_C"/>
</dbReference>
<dbReference type="Proteomes" id="UP000184112">
    <property type="component" value="Unassembled WGS sequence"/>
</dbReference>
<dbReference type="InterPro" id="IPR052585">
    <property type="entry name" value="Lipid_raft_assoc_Zn_ADH"/>
</dbReference>
<dbReference type="CDD" id="cd05289">
    <property type="entry name" value="MDR_like_2"/>
    <property type="match status" value="1"/>
</dbReference>
<dbReference type="Pfam" id="PF00107">
    <property type="entry name" value="ADH_zinc_N"/>
    <property type="match status" value="1"/>
</dbReference>
<dbReference type="EMBL" id="FQWH01000018">
    <property type="protein sequence ID" value="SHH75939.1"/>
    <property type="molecule type" value="Genomic_DNA"/>
</dbReference>
<dbReference type="GO" id="GO:0016491">
    <property type="term" value="F:oxidoreductase activity"/>
    <property type="evidence" value="ECO:0007669"/>
    <property type="project" value="InterPro"/>
</dbReference>
<organism evidence="2 3">
    <name type="scientific">Flavobacterium johnsoniae</name>
    <name type="common">Cytophaga johnsonae</name>
    <dbReference type="NCBI Taxonomy" id="986"/>
    <lineage>
        <taxon>Bacteria</taxon>
        <taxon>Pseudomonadati</taxon>
        <taxon>Bacteroidota</taxon>
        <taxon>Flavobacteriia</taxon>
        <taxon>Flavobacteriales</taxon>
        <taxon>Flavobacteriaceae</taxon>
        <taxon>Flavobacterium</taxon>
    </lineage>
</organism>
<evidence type="ECO:0000259" key="1">
    <source>
        <dbReference type="SMART" id="SM00829"/>
    </source>
</evidence>
<dbReference type="Gene3D" id="3.90.180.10">
    <property type="entry name" value="Medium-chain alcohol dehydrogenases, catalytic domain"/>
    <property type="match status" value="1"/>
</dbReference>
<dbReference type="RefSeq" id="WP_073411545.1">
    <property type="nucleotide sequence ID" value="NZ_FQWH01000018.1"/>
</dbReference>
<dbReference type="Gene3D" id="3.40.50.720">
    <property type="entry name" value="NAD(P)-binding Rossmann-like Domain"/>
    <property type="match status" value="1"/>
</dbReference>
<evidence type="ECO:0000313" key="2">
    <source>
        <dbReference type="EMBL" id="SHH75939.1"/>
    </source>
</evidence>
<sequence>MKAVILQENREFKLETVAIPQPERNQIQVKITVSGFNPIDYQMTENDSERKLIHSPILGREFSGIITAIGTEVTEFKIGDAVFCGSGSMGSNGTYAEYICVPEEIAVKKPQNISFEEAAGIPSAGLTALQSFKRMNASAADSIFITGAAGGVGNMFIKLLKANNLKKFWVTAGNHESIASLINFGVKREQIINYKKEDVYETALSLNKNKKFDIVVDLVGNSIADIAARLLKINGTYIDVTNFLTAESCSILFSKGVAIYNISNYAYGIEKQYEYYKNGLSDLSYLIENEIISPSNISVIGELNAETVNKALAILRENKTYGRKLIMKINKE</sequence>
<dbReference type="InterPro" id="IPR013154">
    <property type="entry name" value="ADH-like_N"/>
</dbReference>
<gene>
    <name evidence="2" type="ORF">SAMN05444388_11838</name>
</gene>
<protein>
    <submittedName>
        <fullName evidence="2">NADPH:quinone reductase</fullName>
    </submittedName>
</protein>
<dbReference type="AlphaFoldDB" id="A0A1M5VL24"/>
<dbReference type="SUPFAM" id="SSF50129">
    <property type="entry name" value="GroES-like"/>
    <property type="match status" value="1"/>
</dbReference>
<reference evidence="2 3" key="1">
    <citation type="submission" date="2016-11" db="EMBL/GenBank/DDBJ databases">
        <authorList>
            <person name="Jaros S."/>
            <person name="Januszkiewicz K."/>
            <person name="Wedrychowicz H."/>
        </authorList>
    </citation>
    <scope>NUCLEOTIDE SEQUENCE [LARGE SCALE GENOMIC DNA]</scope>
    <source>
        <strain evidence="2 3">DSM 6792</strain>
    </source>
</reference>
<evidence type="ECO:0000313" key="3">
    <source>
        <dbReference type="Proteomes" id="UP000184112"/>
    </source>
</evidence>
<dbReference type="SMART" id="SM00829">
    <property type="entry name" value="PKS_ER"/>
    <property type="match status" value="1"/>
</dbReference>
<dbReference type="Pfam" id="PF08240">
    <property type="entry name" value="ADH_N"/>
    <property type="match status" value="1"/>
</dbReference>
<dbReference type="PANTHER" id="PTHR43482">
    <property type="entry name" value="PROTEIN AST1-RELATED"/>
    <property type="match status" value="1"/>
</dbReference>
<dbReference type="InterPro" id="IPR020843">
    <property type="entry name" value="ER"/>
</dbReference>
<name>A0A1M5VL24_FLAJO</name>
<feature type="domain" description="Enoyl reductase (ER)" evidence="1">
    <location>
        <begin position="7"/>
        <end position="326"/>
    </location>
</feature>
<proteinExistence type="predicted"/>
<dbReference type="InterPro" id="IPR011032">
    <property type="entry name" value="GroES-like_sf"/>
</dbReference>
<dbReference type="SUPFAM" id="SSF51735">
    <property type="entry name" value="NAD(P)-binding Rossmann-fold domains"/>
    <property type="match status" value="1"/>
</dbReference>
<dbReference type="PANTHER" id="PTHR43482:SF1">
    <property type="entry name" value="PROTEIN AST1-RELATED"/>
    <property type="match status" value="1"/>
</dbReference>